<dbReference type="OrthoDB" id="9806903at2"/>
<dbReference type="PANTHER" id="PTHR43392:SF2">
    <property type="entry name" value="AAA-TYPE ATPASE FAMILY PROTEIN _ ANKYRIN REPEAT FAMILY PROTEIN"/>
    <property type="match status" value="1"/>
</dbReference>
<protein>
    <recommendedName>
        <fullName evidence="4">AAA+ ATPase domain-containing protein</fullName>
    </recommendedName>
</protein>
<gene>
    <name evidence="5" type="ORF">HMPREF1195_00384</name>
</gene>
<dbReference type="Gene3D" id="3.40.50.300">
    <property type="entry name" value="P-loop containing nucleotide triphosphate hydrolases"/>
    <property type="match status" value="1"/>
</dbReference>
<dbReference type="SMART" id="SM00382">
    <property type="entry name" value="AAA"/>
    <property type="match status" value="1"/>
</dbReference>
<dbReference type="FunFam" id="3.40.50.300:FF:000216">
    <property type="entry name" value="Type VII secretion ATPase EccA"/>
    <property type="match status" value="1"/>
</dbReference>
<dbReference type="InterPro" id="IPR000641">
    <property type="entry name" value="CbxX/CfxQ"/>
</dbReference>
<dbReference type="Pfam" id="PF00004">
    <property type="entry name" value="AAA"/>
    <property type="match status" value="1"/>
</dbReference>
<dbReference type="InterPro" id="IPR003593">
    <property type="entry name" value="AAA+_ATPase"/>
</dbReference>
<dbReference type="GO" id="GO:0005524">
    <property type="term" value="F:ATP binding"/>
    <property type="evidence" value="ECO:0007669"/>
    <property type="project" value="UniProtKB-KW"/>
</dbReference>
<keyword evidence="3" id="KW-0067">ATP-binding</keyword>
<evidence type="ECO:0000256" key="3">
    <source>
        <dbReference type="ARBA" id="ARBA00022840"/>
    </source>
</evidence>
<comment type="caution">
    <text evidence="5">The sequence shown here is derived from an EMBL/GenBank/DDBJ whole genome shotgun (WGS) entry which is preliminary data.</text>
</comment>
<dbReference type="Pfam" id="PF17866">
    <property type="entry name" value="AAA_lid_6"/>
    <property type="match status" value="1"/>
</dbReference>
<feature type="domain" description="AAA+ ATPase" evidence="4">
    <location>
        <begin position="226"/>
        <end position="363"/>
    </location>
</feature>
<dbReference type="AlphaFoldDB" id="V8BGX9"/>
<dbReference type="InterPro" id="IPR041627">
    <property type="entry name" value="AAA_lid_6"/>
</dbReference>
<proteinExistence type="inferred from homology"/>
<dbReference type="CDD" id="cd00009">
    <property type="entry name" value="AAA"/>
    <property type="match status" value="1"/>
</dbReference>
<accession>V8BGX9</accession>
<dbReference type="InterPro" id="IPR003959">
    <property type="entry name" value="ATPase_AAA_core"/>
</dbReference>
<keyword evidence="6" id="KW-1185">Reference proteome</keyword>
<dbReference type="PATRIC" id="fig|1073372.3.peg.395"/>
<comment type="similarity">
    <text evidence="1">Belongs to the CbxX/CfxQ family.</text>
</comment>
<evidence type="ECO:0000256" key="1">
    <source>
        <dbReference type="ARBA" id="ARBA00010378"/>
    </source>
</evidence>
<reference evidence="5 6" key="1">
    <citation type="submission" date="2013-10" db="EMBL/GenBank/DDBJ databases">
        <title>The Genome Sequence of Streptococcus parasanguinis CC87K.</title>
        <authorList>
            <consortium name="The Broad Institute Genomics Platform"/>
            <person name="Earl A."/>
            <person name="Allen-Vercoe E."/>
            <person name="Daigneault M."/>
            <person name="Young S.K."/>
            <person name="Zeng Q."/>
            <person name="Gargeya S."/>
            <person name="Fitzgerald M."/>
            <person name="Abouelleil A."/>
            <person name="Alvarado L."/>
            <person name="Chapman S.B."/>
            <person name="Gainer-Dewar J."/>
            <person name="Goldberg J."/>
            <person name="Griggs A."/>
            <person name="Gujja S."/>
            <person name="Hansen M."/>
            <person name="Howarth C."/>
            <person name="Imamovic A."/>
            <person name="Ireland A."/>
            <person name="Larimer J."/>
            <person name="McCowan C."/>
            <person name="Murphy C."/>
            <person name="Pearson M."/>
            <person name="Poon T.W."/>
            <person name="Priest M."/>
            <person name="Roberts A."/>
            <person name="Saif S."/>
            <person name="Shea T."/>
            <person name="Sykes S."/>
            <person name="Wortman J."/>
            <person name="Nusbaum C."/>
            <person name="Birren B."/>
        </authorList>
    </citation>
    <scope>NUCLEOTIDE SEQUENCE [LARGE SCALE GENOMIC DNA]</scope>
    <source>
        <strain evidence="5 6">CC87K</strain>
    </source>
</reference>
<evidence type="ECO:0000259" key="4">
    <source>
        <dbReference type="SMART" id="SM00382"/>
    </source>
</evidence>
<evidence type="ECO:0000313" key="5">
    <source>
        <dbReference type="EMBL" id="ETD14065.1"/>
    </source>
</evidence>
<dbReference type="InterPro" id="IPR050773">
    <property type="entry name" value="CbxX/CfxQ_RuBisCO_ESX"/>
</dbReference>
<name>V8BGX9_STRPA</name>
<dbReference type="InterPro" id="IPR000470">
    <property type="entry name" value="CbxX/CfqX_mono"/>
</dbReference>
<evidence type="ECO:0000256" key="2">
    <source>
        <dbReference type="ARBA" id="ARBA00022741"/>
    </source>
</evidence>
<dbReference type="EMBL" id="AZJD01000001">
    <property type="protein sequence ID" value="ETD14065.1"/>
    <property type="molecule type" value="Genomic_DNA"/>
</dbReference>
<dbReference type="RefSeq" id="WP_023917906.1">
    <property type="nucleotide sequence ID" value="NZ_KI669401.1"/>
</dbReference>
<evidence type="ECO:0000313" key="6">
    <source>
        <dbReference type="Proteomes" id="UP000018716"/>
    </source>
</evidence>
<dbReference type="SUPFAM" id="SSF52540">
    <property type="entry name" value="P-loop containing nucleoside triphosphate hydrolases"/>
    <property type="match status" value="1"/>
</dbReference>
<dbReference type="PANTHER" id="PTHR43392">
    <property type="entry name" value="AAA-TYPE ATPASE FAMILY PROTEIN / ANKYRIN REPEAT FAMILY PROTEIN"/>
    <property type="match status" value="1"/>
</dbReference>
<dbReference type="PRINTS" id="PR00819">
    <property type="entry name" value="CBXCFQXSUPER"/>
</dbReference>
<dbReference type="HOGENOM" id="CLU_008749_4_1_9"/>
<dbReference type="PRINTS" id="PR00820">
    <property type="entry name" value="CBXXCFQX"/>
</dbReference>
<organism evidence="5 6">
    <name type="scientific">Streptococcus parasanguinis CC87K</name>
    <dbReference type="NCBI Taxonomy" id="1073372"/>
    <lineage>
        <taxon>Bacteria</taxon>
        <taxon>Bacillati</taxon>
        <taxon>Bacillota</taxon>
        <taxon>Bacilli</taxon>
        <taxon>Lactobacillales</taxon>
        <taxon>Streptococcaceae</taxon>
        <taxon>Streptococcus</taxon>
    </lineage>
</organism>
<dbReference type="Gene3D" id="1.10.8.60">
    <property type="match status" value="1"/>
</dbReference>
<keyword evidence="2" id="KW-0547">Nucleotide-binding</keyword>
<dbReference type="InterPro" id="IPR027417">
    <property type="entry name" value="P-loop_NTPase"/>
</dbReference>
<dbReference type="Proteomes" id="UP000018716">
    <property type="component" value="Unassembled WGS sequence"/>
</dbReference>
<dbReference type="GO" id="GO:0016887">
    <property type="term" value="F:ATP hydrolysis activity"/>
    <property type="evidence" value="ECO:0007669"/>
    <property type="project" value="InterPro"/>
</dbReference>
<sequence length="448" mass="51474">MNIDIKNSLDSLLFICNTIKTSSKDIEDIDRMMIEDILSFIHYISSEDSEERISLFKITYLNTSYSDLYPKVQEIETPRFFKLLFNLSKEISSNRVSHIESLFISTIYEIGKYYSLNKQDENTVDKEKFMNYLKMLKEYTELNKESQNIAFENLDNSIIKNEEIHNKTSIDGNKKDDDQEESLEDLLNELNELIGLAGVKEEVSSLVNILKINKLRESRGFKVPQVSKHLVFLGNPGTGKTTVARLLSKIYKKLGVLEKGQLVEVDRSGLVAGYVGQTAIKTQEKINEAMGGVLFIDEAYTLAKGENDFGQESIDTLLKAMEDQREDFVVIVAGYSEPMNRFLESNPGLKSRFNKSITFEDYSPNELLDIFELFCKLNDMRLSSDARDYLTQYLSKLSNEKSENFANGREMRNLFEKAFTNQANRLSQYNDISDEELNIIKSEDIIVH</sequence>